<gene>
    <name evidence="3" type="ORF">URODEC1_LOCUS69825</name>
    <name evidence="4" type="ORF">URODEC1_LOCUS69826</name>
</gene>
<dbReference type="Gene3D" id="3.80.10.10">
    <property type="entry name" value="Ribonuclease Inhibitor"/>
    <property type="match status" value="1"/>
</dbReference>
<evidence type="ECO:0000313" key="4">
    <source>
        <dbReference type="EMBL" id="CAL5010062.1"/>
    </source>
</evidence>
<feature type="region of interest" description="Disordered" evidence="1">
    <location>
        <begin position="1"/>
        <end position="21"/>
    </location>
</feature>
<reference evidence="4 5" key="2">
    <citation type="submission" date="2024-10" db="EMBL/GenBank/DDBJ databases">
        <authorList>
            <person name="Ryan C."/>
        </authorList>
    </citation>
    <scope>NUCLEOTIDE SEQUENCE [LARGE SCALE GENOMIC DNA]</scope>
</reference>
<dbReference type="EMBL" id="OZ075138">
    <property type="protein sequence ID" value="CAL5010060.1"/>
    <property type="molecule type" value="Genomic_DNA"/>
</dbReference>
<dbReference type="InterPro" id="IPR055302">
    <property type="entry name" value="F-box_dom-containing"/>
</dbReference>
<reference evidence="5" key="1">
    <citation type="submission" date="2024-06" db="EMBL/GenBank/DDBJ databases">
        <authorList>
            <person name="Ryan C."/>
        </authorList>
    </citation>
    <scope>NUCLEOTIDE SEQUENCE [LARGE SCALE GENOMIC DNA]</scope>
</reference>
<evidence type="ECO:0000259" key="2">
    <source>
        <dbReference type="SMART" id="SM00579"/>
    </source>
</evidence>
<sequence>MDMVITRSKRRRPGEEKEEDAEQALDLISRLPDDVLGDVITLLPAAAGARTQMLSRRWRPLWRSVPLNLEAETFATANAILRSHSGGGARRFSLTWRERLDDFPMVDDVLRRPGLDGLREFELRYCPLPIEAESRRRNLAPLSVLRFSPTLRVLSICCRCSRLEFPAELPAAAAAACFPCLEQLTLKGVVISESNLHGFLSRCLALQSLVLQWNAGYRHLRIRSPTLRSLGIWASTSNEGMLEQITVEDAPLLERFFLDGVLFGQQIQIMQAPKLNMLGYLADCISESEFGIRVFKKMEFVSLPNTCPMRTVTTLALNVAPDNPDVVIDFLKWFPCVEKLHVELGHWKERTVRGKSKNVGRRFSLECLDEHLKMLVLKGYEGTGSEVSLVRFFLSNARVLESLTFLADRRVWGTEWIASQRMKLRLSSRASPGARFCFELNPDRRSSNWPPMKHIHNLALDDPFDISSCTCLNDEFC</sequence>
<dbReference type="InterPro" id="IPR006566">
    <property type="entry name" value="FBD"/>
</dbReference>
<proteinExistence type="predicted"/>
<dbReference type="InterPro" id="IPR036047">
    <property type="entry name" value="F-box-like_dom_sf"/>
</dbReference>
<dbReference type="Pfam" id="PF08387">
    <property type="entry name" value="FBD"/>
    <property type="match status" value="1"/>
</dbReference>
<dbReference type="Proteomes" id="UP001497457">
    <property type="component" value="Chromosome 28b"/>
</dbReference>
<dbReference type="SUPFAM" id="SSF81383">
    <property type="entry name" value="F-box domain"/>
    <property type="match status" value="1"/>
</dbReference>
<evidence type="ECO:0000313" key="5">
    <source>
        <dbReference type="Proteomes" id="UP001497457"/>
    </source>
</evidence>
<dbReference type="PANTHER" id="PTHR32141:SF150">
    <property type="entry name" value="FBD DOMAIN-CONTAINING PROTEIN"/>
    <property type="match status" value="1"/>
</dbReference>
<evidence type="ECO:0000313" key="3">
    <source>
        <dbReference type="EMBL" id="CAL5010060.1"/>
    </source>
</evidence>
<accession>A0ABC9BZ29</accession>
<name>A0ABC9BZ29_9POAL</name>
<dbReference type="AlphaFoldDB" id="A0ABC9BZ29"/>
<dbReference type="Pfam" id="PF24758">
    <property type="entry name" value="LRR_At5g56370"/>
    <property type="match status" value="1"/>
</dbReference>
<dbReference type="EMBL" id="OZ075138">
    <property type="protein sequence ID" value="CAL5010062.1"/>
    <property type="molecule type" value="Genomic_DNA"/>
</dbReference>
<feature type="domain" description="FBD" evidence="2">
    <location>
        <begin position="366"/>
        <end position="439"/>
    </location>
</feature>
<evidence type="ECO:0000256" key="1">
    <source>
        <dbReference type="SAM" id="MobiDB-lite"/>
    </source>
</evidence>
<dbReference type="SUPFAM" id="SSF52047">
    <property type="entry name" value="RNI-like"/>
    <property type="match status" value="1"/>
</dbReference>
<dbReference type="SMART" id="SM00579">
    <property type="entry name" value="FBD"/>
    <property type="match status" value="1"/>
</dbReference>
<keyword evidence="5" id="KW-1185">Reference proteome</keyword>
<organism evidence="4 5">
    <name type="scientific">Urochloa decumbens</name>
    <dbReference type="NCBI Taxonomy" id="240449"/>
    <lineage>
        <taxon>Eukaryota</taxon>
        <taxon>Viridiplantae</taxon>
        <taxon>Streptophyta</taxon>
        <taxon>Embryophyta</taxon>
        <taxon>Tracheophyta</taxon>
        <taxon>Spermatophyta</taxon>
        <taxon>Magnoliopsida</taxon>
        <taxon>Liliopsida</taxon>
        <taxon>Poales</taxon>
        <taxon>Poaceae</taxon>
        <taxon>PACMAD clade</taxon>
        <taxon>Panicoideae</taxon>
        <taxon>Panicodae</taxon>
        <taxon>Paniceae</taxon>
        <taxon>Melinidinae</taxon>
        <taxon>Urochloa</taxon>
    </lineage>
</organism>
<dbReference type="InterPro" id="IPR032675">
    <property type="entry name" value="LRR_dom_sf"/>
</dbReference>
<protein>
    <recommendedName>
        <fullName evidence="2">FBD domain-containing protein</fullName>
    </recommendedName>
</protein>
<dbReference type="InterPro" id="IPR055411">
    <property type="entry name" value="LRR_FXL15/At3g58940/PEG3-like"/>
</dbReference>
<dbReference type="PANTHER" id="PTHR32141">
    <property type="match status" value="1"/>
</dbReference>